<keyword evidence="1" id="KW-0175">Coiled coil</keyword>
<evidence type="ECO:0000313" key="4">
    <source>
        <dbReference type="Proteomes" id="UP000192257"/>
    </source>
</evidence>
<evidence type="ECO:0000313" key="3">
    <source>
        <dbReference type="EMBL" id="ORC84158.1"/>
    </source>
</evidence>
<dbReference type="OrthoDB" id="247782at2759"/>
<dbReference type="AlphaFoldDB" id="A0A1X0NI13"/>
<evidence type="ECO:0000256" key="1">
    <source>
        <dbReference type="SAM" id="Coils"/>
    </source>
</evidence>
<evidence type="ECO:0000256" key="2">
    <source>
        <dbReference type="SAM" id="MobiDB-lite"/>
    </source>
</evidence>
<dbReference type="RefSeq" id="XP_028878224.1">
    <property type="nucleotide sequence ID" value="XM_029030455.1"/>
</dbReference>
<dbReference type="Proteomes" id="UP000192257">
    <property type="component" value="Unassembled WGS sequence"/>
</dbReference>
<comment type="caution">
    <text evidence="3">The sequence shown here is derived from an EMBL/GenBank/DDBJ whole genome shotgun (WGS) entry which is preliminary data.</text>
</comment>
<dbReference type="EMBL" id="NBCO01000048">
    <property type="protein sequence ID" value="ORC84158.1"/>
    <property type="molecule type" value="Genomic_DNA"/>
</dbReference>
<name>A0A1X0NI13_9TRYP</name>
<proteinExistence type="predicted"/>
<feature type="coiled-coil region" evidence="1">
    <location>
        <begin position="21"/>
        <end position="87"/>
    </location>
</feature>
<accession>A0A1X0NI13</accession>
<protein>
    <submittedName>
        <fullName evidence="3">Uncharacterized protein</fullName>
    </submittedName>
</protein>
<reference evidence="3 4" key="1">
    <citation type="submission" date="2017-03" db="EMBL/GenBank/DDBJ databases">
        <title>An alternative strategy for trypanosome survival in the mammalian bloodstream revealed through genome and transcriptome analysis of the ubiquitous bovine parasite Trypanosoma (Megatrypanum) theileri.</title>
        <authorList>
            <person name="Kelly S."/>
            <person name="Ivens A."/>
            <person name="Mott A."/>
            <person name="O'Neill E."/>
            <person name="Emms D."/>
            <person name="Macleod O."/>
            <person name="Voorheis P."/>
            <person name="Matthews J."/>
            <person name="Matthews K."/>
            <person name="Carrington M."/>
        </authorList>
    </citation>
    <scope>NUCLEOTIDE SEQUENCE [LARGE SCALE GENOMIC DNA]</scope>
    <source>
        <strain evidence="3">Edinburgh</strain>
    </source>
</reference>
<organism evidence="3 4">
    <name type="scientific">Trypanosoma theileri</name>
    <dbReference type="NCBI Taxonomy" id="67003"/>
    <lineage>
        <taxon>Eukaryota</taxon>
        <taxon>Discoba</taxon>
        <taxon>Euglenozoa</taxon>
        <taxon>Kinetoplastea</taxon>
        <taxon>Metakinetoplastina</taxon>
        <taxon>Trypanosomatida</taxon>
        <taxon>Trypanosomatidae</taxon>
        <taxon>Trypanosoma</taxon>
    </lineage>
</organism>
<dbReference type="VEuPathDB" id="TriTrypDB:TM35_000481190"/>
<dbReference type="GeneID" id="39990235"/>
<sequence>MMMWTSSRVERVLDGIDKLHKKNDADRVLQLQRENEKLRNEMLEMQKNHKSAINDISMKGSKMEQLMRQLLDERSRLVEELTQLRRYKYEQVKQTDSKAVMTLSFPRRDAIVQVNLQQQKIQTYEQSTQTLNDSDFLISPTYSYTDLRKVSQIPSTLSVDLTLKPFVDNRVAADSIYCKKGSELLALAMYASGVSIENLKLHVYATDWVFVGINIDGWWNWQSQTQEELNKVTQIVQGLGSDSSPLLWFAALASALLKLDSYHTMTLGELLVSACGYDVGSEMSLTPASLTQVIELLEFGSGCFLIVLQRGSENYDGIALVSAISYVRDKVVFYVVRPVSDVEDNTHDDRRNSTCKLIGEWQTSQQLLDQFVLFQKVECFSVNKHSEIRWIDSVKNHTVSVQVVLHSNLPKVEGVVHARLLDVINSCWYPLKIVSSNEKTFTLYCPLLKCVENAVLVLNIDRSVVRRLDFVRLSEDNDLFVEREHTMIVQVNGQEIYASHVVLNLELEQAALQMEEGKTKNNKKNKIKNEEEEDEDDNHQCLHNLIMDTTVPSGHGSNLISVTDDGSCMKIFFSLFHSLFISRMDLIMDWIDIVGCVLVSSCPSPAPLNKTLQHHSLFPVLQTNMVRQHINLCALNSRNNFISTSLSSAVSELDAVRANLALALQENATLREELIHSFSELDQLRQDVESKDTVIEDAKSYCCELEQKLCSTTRDFTDLHYAFEHMQEEHHLELLKRTLLLRATEEEMKRLKDHTSHSSSSSSLHPGDGLSW</sequence>
<keyword evidence="4" id="KW-1185">Reference proteome</keyword>
<feature type="region of interest" description="Disordered" evidence="2">
    <location>
        <begin position="750"/>
        <end position="772"/>
    </location>
</feature>
<gene>
    <name evidence="3" type="ORF">TM35_000481190</name>
</gene>